<evidence type="ECO:0000256" key="1">
    <source>
        <dbReference type="SAM" id="MobiDB-lite"/>
    </source>
</evidence>
<evidence type="ECO:0000313" key="2">
    <source>
        <dbReference type="EMBL" id="PVH66358.1"/>
    </source>
</evidence>
<gene>
    <name evidence="2" type="ORF">PAHAL_1G220700</name>
</gene>
<reference evidence="2" key="1">
    <citation type="submission" date="2018-04" db="EMBL/GenBank/DDBJ databases">
        <title>WGS assembly of Panicum hallii.</title>
        <authorList>
            <person name="Lovell J."/>
            <person name="Jenkins J."/>
            <person name="Lowry D."/>
            <person name="Mamidi S."/>
            <person name="Sreedasyam A."/>
            <person name="Weng X."/>
            <person name="Barry K."/>
            <person name="Bonette J."/>
            <person name="Campitelli B."/>
            <person name="Daum C."/>
            <person name="Gordon S."/>
            <person name="Gould B."/>
            <person name="Lipzen A."/>
            <person name="Macqueen A."/>
            <person name="Palacio-Mejia J."/>
            <person name="Plott C."/>
            <person name="Shakirov E."/>
            <person name="Shu S."/>
            <person name="Yoshinaga Y."/>
            <person name="Zane M."/>
            <person name="Rokhsar D."/>
            <person name="Grimwood J."/>
            <person name="Schmutz J."/>
            <person name="Juenger T."/>
        </authorList>
    </citation>
    <scope>NUCLEOTIDE SEQUENCE [LARGE SCALE GENOMIC DNA]</scope>
    <source>
        <strain evidence="2">FIL2</strain>
    </source>
</reference>
<organism evidence="2">
    <name type="scientific">Panicum hallii</name>
    <dbReference type="NCBI Taxonomy" id="206008"/>
    <lineage>
        <taxon>Eukaryota</taxon>
        <taxon>Viridiplantae</taxon>
        <taxon>Streptophyta</taxon>
        <taxon>Embryophyta</taxon>
        <taxon>Tracheophyta</taxon>
        <taxon>Spermatophyta</taxon>
        <taxon>Magnoliopsida</taxon>
        <taxon>Liliopsida</taxon>
        <taxon>Poales</taxon>
        <taxon>Poaceae</taxon>
        <taxon>PACMAD clade</taxon>
        <taxon>Panicoideae</taxon>
        <taxon>Panicodae</taxon>
        <taxon>Paniceae</taxon>
        <taxon>Panicinae</taxon>
        <taxon>Panicum</taxon>
        <taxon>Panicum sect. Panicum</taxon>
    </lineage>
</organism>
<dbReference type="Proteomes" id="UP000243499">
    <property type="component" value="Chromosome 1"/>
</dbReference>
<name>A0A2T8KW00_9POAL</name>
<feature type="region of interest" description="Disordered" evidence="1">
    <location>
        <begin position="1"/>
        <end position="140"/>
    </location>
</feature>
<feature type="compositionally biased region" description="Gly residues" evidence="1">
    <location>
        <begin position="48"/>
        <end position="57"/>
    </location>
</feature>
<dbReference type="AlphaFoldDB" id="A0A2T8KW00"/>
<dbReference type="EMBL" id="CM008046">
    <property type="protein sequence ID" value="PVH66358.1"/>
    <property type="molecule type" value="Genomic_DNA"/>
</dbReference>
<sequence>MQRAGGPRGALRGRRRGSAQARASAHCSGGRPREERRPAWAQTRGPSARGGGPGGGSAWSARRRAAAAGRGQARAAAGAGGWRRAEERGARAQARGAGPDQAHAGIGASGGGGSALRWRRGSSARPGAGEAQGGERSMQAGWRFGARVGGAAARRARVSYGRSPSAWKQAGCSGWRWTEHGQAERRRADGRKGAGVRKRLGRAVRLVAEYAGRPCAWERARVSGSERLVAARVQTPGEHIG</sequence>
<protein>
    <submittedName>
        <fullName evidence="2">Uncharacterized protein</fullName>
    </submittedName>
</protein>
<proteinExistence type="predicted"/>
<accession>A0A2T8KW00</accession>
<dbReference type="Gramene" id="PVH66358">
    <property type="protein sequence ID" value="PVH66358"/>
    <property type="gene ID" value="PAHAL_1G220700"/>
</dbReference>
<feature type="compositionally biased region" description="Low complexity" evidence="1">
    <location>
        <begin position="66"/>
        <end position="77"/>
    </location>
</feature>